<evidence type="ECO:0000256" key="5">
    <source>
        <dbReference type="ARBA" id="ARBA00022692"/>
    </source>
</evidence>
<comment type="subcellular location">
    <subcellularLocation>
        <location evidence="1 8">Cell membrane</location>
        <topology evidence="1 8">Multi-pass membrane protein</topology>
    </subcellularLocation>
</comment>
<evidence type="ECO:0000256" key="7">
    <source>
        <dbReference type="ARBA" id="ARBA00023136"/>
    </source>
</evidence>
<dbReference type="PROSITE" id="PS50928">
    <property type="entry name" value="ABC_TM1"/>
    <property type="match status" value="1"/>
</dbReference>
<name>A0AAN2PL89_9BACI</name>
<dbReference type="PANTHER" id="PTHR30450">
    <property type="entry name" value="ABC TRANSPORTER PERMEASE"/>
    <property type="match status" value="1"/>
</dbReference>
<dbReference type="Pfam" id="PF00528">
    <property type="entry name" value="BPD_transp_1"/>
    <property type="match status" value="1"/>
</dbReference>
<dbReference type="Gene3D" id="1.10.3720.10">
    <property type="entry name" value="MetI-like"/>
    <property type="match status" value="1"/>
</dbReference>
<accession>A0AAN2PL89</accession>
<feature type="transmembrane region" description="Helical" evidence="8">
    <location>
        <begin position="88"/>
        <end position="107"/>
    </location>
</feature>
<keyword evidence="4" id="KW-1003">Cell membrane</keyword>
<feature type="domain" description="ABC transmembrane type-1" evidence="9">
    <location>
        <begin position="19"/>
        <end position="210"/>
    </location>
</feature>
<evidence type="ECO:0000256" key="6">
    <source>
        <dbReference type="ARBA" id="ARBA00022989"/>
    </source>
</evidence>
<feature type="transmembrane region" description="Helical" evidence="8">
    <location>
        <begin position="58"/>
        <end position="82"/>
    </location>
</feature>
<dbReference type="SUPFAM" id="SSF161098">
    <property type="entry name" value="MetI-like"/>
    <property type="match status" value="1"/>
</dbReference>
<feature type="transmembrane region" description="Helical" evidence="8">
    <location>
        <begin position="195"/>
        <end position="216"/>
    </location>
</feature>
<reference evidence="10 11" key="1">
    <citation type="journal article" date="2014" name="Genome Announc.">
        <title>Genome Sequence of Bacillus simplex Strain P558, Isolated from a Human Fecal Sample.</title>
        <authorList>
            <person name="Croce O."/>
            <person name="Hugon P."/>
            <person name="Lagier J.C."/>
            <person name="Bibi F."/>
            <person name="Robert C."/>
            <person name="Azhar E.I."/>
            <person name="Raoult D."/>
            <person name="Fournier P.E."/>
        </authorList>
    </citation>
    <scope>NUCLEOTIDE SEQUENCE [LARGE SCALE GENOMIC DNA]</scope>
    <source>
        <strain evidence="10 11">P558</strain>
    </source>
</reference>
<dbReference type="Proteomes" id="UP000182110">
    <property type="component" value="Unassembled WGS sequence"/>
</dbReference>
<feature type="transmembrane region" description="Helical" evidence="8">
    <location>
        <begin position="23"/>
        <end position="46"/>
    </location>
</feature>
<evidence type="ECO:0000256" key="4">
    <source>
        <dbReference type="ARBA" id="ARBA00022475"/>
    </source>
</evidence>
<comment type="similarity">
    <text evidence="2">Belongs to the binding-protein-dependent transport system permease family. CysTW subfamily.</text>
</comment>
<comment type="caution">
    <text evidence="10">The sequence shown here is derived from an EMBL/GenBank/DDBJ whole genome shotgun (WGS) entry which is preliminary data.</text>
</comment>
<dbReference type="NCBIfam" id="NF008049">
    <property type="entry name" value="PRK10782.1"/>
    <property type="match status" value="1"/>
</dbReference>
<evidence type="ECO:0000313" key="11">
    <source>
        <dbReference type="Proteomes" id="UP000182110"/>
    </source>
</evidence>
<evidence type="ECO:0000259" key="9">
    <source>
        <dbReference type="PROSITE" id="PS50928"/>
    </source>
</evidence>
<organism evidence="10 11">
    <name type="scientific">Peribacillus simplex</name>
    <dbReference type="NCBI Taxonomy" id="1478"/>
    <lineage>
        <taxon>Bacteria</taxon>
        <taxon>Bacillati</taxon>
        <taxon>Bacillota</taxon>
        <taxon>Bacilli</taxon>
        <taxon>Bacillales</taxon>
        <taxon>Bacillaceae</taxon>
        <taxon>Peribacillus</taxon>
    </lineage>
</organism>
<dbReference type="GO" id="GO:0048473">
    <property type="term" value="P:D-methionine transmembrane transport"/>
    <property type="evidence" value="ECO:0007669"/>
    <property type="project" value="TreeGrafter"/>
</dbReference>
<gene>
    <name evidence="10" type="ORF">BN1180_04766</name>
</gene>
<evidence type="ECO:0000313" key="10">
    <source>
        <dbReference type="EMBL" id="CEG34563.1"/>
    </source>
</evidence>
<sequence length="223" mass="23973">MGNTLWGMEITADQLSTAFGDTLYMVAISLIFSGLIGLPLGILLVITRKGHILENKWIFNVLNPIINILRSVPFIILLVALIPFTRMIVGSAIGTNAAIVPLIFYAAPYIARLVENSLLEVDKGIIEAAQAMGATTWQIIYRFLIPEGLSSLILTFTTATIGLVGSTAMAGAVGAGGVGDLALAYGYQRFDTMTMIVTVAALVIIVQLLQSTGNFVSRKIRRR</sequence>
<dbReference type="GO" id="GO:0005886">
    <property type="term" value="C:plasma membrane"/>
    <property type="evidence" value="ECO:0007669"/>
    <property type="project" value="UniProtKB-SubCell"/>
</dbReference>
<dbReference type="CDD" id="cd06261">
    <property type="entry name" value="TM_PBP2"/>
    <property type="match status" value="1"/>
</dbReference>
<feature type="transmembrane region" description="Helical" evidence="8">
    <location>
        <begin position="152"/>
        <end position="175"/>
    </location>
</feature>
<dbReference type="AlphaFoldDB" id="A0AAN2PL89"/>
<evidence type="ECO:0000256" key="2">
    <source>
        <dbReference type="ARBA" id="ARBA00007069"/>
    </source>
</evidence>
<keyword evidence="7 8" id="KW-0472">Membrane</keyword>
<evidence type="ECO:0000256" key="3">
    <source>
        <dbReference type="ARBA" id="ARBA00022448"/>
    </source>
</evidence>
<keyword evidence="5 8" id="KW-0812">Transmembrane</keyword>
<evidence type="ECO:0000256" key="8">
    <source>
        <dbReference type="RuleBase" id="RU363032"/>
    </source>
</evidence>
<keyword evidence="11" id="KW-1185">Reference proteome</keyword>
<keyword evidence="3 8" id="KW-0813">Transport</keyword>
<evidence type="ECO:0000256" key="1">
    <source>
        <dbReference type="ARBA" id="ARBA00004651"/>
    </source>
</evidence>
<dbReference type="InterPro" id="IPR051322">
    <property type="entry name" value="AA_ABC_Transporter_Permease"/>
</dbReference>
<dbReference type="EMBL" id="CCXW01000001">
    <property type="protein sequence ID" value="CEG34563.1"/>
    <property type="molecule type" value="Genomic_DNA"/>
</dbReference>
<keyword evidence="6 8" id="KW-1133">Transmembrane helix</keyword>
<dbReference type="InterPro" id="IPR000515">
    <property type="entry name" value="MetI-like"/>
</dbReference>
<dbReference type="InterPro" id="IPR035906">
    <property type="entry name" value="MetI-like_sf"/>
</dbReference>
<proteinExistence type="inferred from homology"/>
<dbReference type="PANTHER" id="PTHR30450:SF14">
    <property type="entry name" value="TRANSPORTER, PERMEASE PROTEIN, PUTATIVE-RELATED"/>
    <property type="match status" value="1"/>
</dbReference>
<dbReference type="FunFam" id="1.10.3720.10:FF:000002">
    <property type="entry name" value="D-methionine ABC transporter permease MetI"/>
    <property type="match status" value="1"/>
</dbReference>
<protein>
    <submittedName>
        <fullName evidence="10">Binding-protein dependent transport system inner membrane protein</fullName>
    </submittedName>
</protein>